<gene>
    <name evidence="12" type="ORF">IV67_GL001693</name>
</gene>
<feature type="transmembrane region" description="Helical" evidence="10">
    <location>
        <begin position="200"/>
        <end position="221"/>
    </location>
</feature>
<dbReference type="PROSITE" id="PS51105">
    <property type="entry name" value="PTS_EIIC_TYPE_3"/>
    <property type="match status" value="1"/>
</dbReference>
<dbReference type="GO" id="GO:0005886">
    <property type="term" value="C:plasma membrane"/>
    <property type="evidence" value="ECO:0007669"/>
    <property type="project" value="UniProtKB-SubCell"/>
</dbReference>
<evidence type="ECO:0000256" key="6">
    <source>
        <dbReference type="ARBA" id="ARBA00022692"/>
    </source>
</evidence>
<dbReference type="PIRSF" id="PIRSF006351">
    <property type="entry name" value="PTS_EIIC-Cellobiose"/>
    <property type="match status" value="1"/>
</dbReference>
<comment type="subcellular location">
    <subcellularLocation>
        <location evidence="1">Cell membrane</location>
        <topology evidence="1">Multi-pass membrane protein</topology>
    </subcellularLocation>
</comment>
<evidence type="ECO:0000256" key="2">
    <source>
        <dbReference type="ARBA" id="ARBA00022448"/>
    </source>
</evidence>
<dbReference type="AlphaFoldDB" id="A0A0R2JJB0"/>
<dbReference type="Proteomes" id="UP000051673">
    <property type="component" value="Unassembled WGS sequence"/>
</dbReference>
<protein>
    <recommendedName>
        <fullName evidence="9">Permease IIC component</fullName>
    </recommendedName>
</protein>
<dbReference type="GO" id="GO:1901264">
    <property type="term" value="P:carbohydrate derivative transport"/>
    <property type="evidence" value="ECO:0007669"/>
    <property type="project" value="TreeGrafter"/>
</dbReference>
<feature type="transmembrane region" description="Helical" evidence="10">
    <location>
        <begin position="68"/>
        <end position="90"/>
    </location>
</feature>
<feature type="transmembrane region" description="Helical" evidence="10">
    <location>
        <begin position="298"/>
        <end position="320"/>
    </location>
</feature>
<dbReference type="InterPro" id="IPR003352">
    <property type="entry name" value="PTS_EIIC"/>
</dbReference>
<keyword evidence="2 9" id="KW-0813">Transport</keyword>
<keyword evidence="13" id="KW-1185">Reference proteome</keyword>
<dbReference type="NCBIfam" id="TIGR00410">
    <property type="entry name" value="lacE"/>
    <property type="match status" value="1"/>
</dbReference>
<dbReference type="STRING" id="1620.IV67_GL001693"/>
<keyword evidence="3 9" id="KW-1003">Cell membrane</keyword>
<evidence type="ECO:0000256" key="9">
    <source>
        <dbReference type="PIRNR" id="PIRNR006351"/>
    </source>
</evidence>
<dbReference type="PANTHER" id="PTHR33989">
    <property type="match status" value="1"/>
</dbReference>
<dbReference type="GO" id="GO:0009401">
    <property type="term" value="P:phosphoenolpyruvate-dependent sugar phosphotransferase system"/>
    <property type="evidence" value="ECO:0007669"/>
    <property type="project" value="UniProtKB-KW"/>
</dbReference>
<keyword evidence="8 9" id="KW-0472">Membrane</keyword>
<organism evidence="12 13">
    <name type="scientific">Weissella minor</name>
    <dbReference type="NCBI Taxonomy" id="1620"/>
    <lineage>
        <taxon>Bacteria</taxon>
        <taxon>Bacillati</taxon>
        <taxon>Bacillota</taxon>
        <taxon>Bacilli</taxon>
        <taxon>Lactobacillales</taxon>
        <taxon>Lactobacillaceae</taxon>
        <taxon>Weissella</taxon>
    </lineage>
</organism>
<dbReference type="Pfam" id="PF02378">
    <property type="entry name" value="PTS_EIIC"/>
    <property type="match status" value="1"/>
</dbReference>
<keyword evidence="5" id="KW-0598">Phosphotransferase system</keyword>
<evidence type="ECO:0000313" key="13">
    <source>
        <dbReference type="Proteomes" id="UP000051673"/>
    </source>
</evidence>
<feature type="transmembrane region" description="Helical" evidence="10">
    <location>
        <begin position="102"/>
        <end position="126"/>
    </location>
</feature>
<dbReference type="EMBL" id="JQCD01000021">
    <property type="protein sequence ID" value="KRN77336.1"/>
    <property type="molecule type" value="Genomic_DNA"/>
</dbReference>
<comment type="caution">
    <text evidence="12">The sequence shown here is derived from an EMBL/GenBank/DDBJ whole genome shotgun (WGS) entry which is preliminary data.</text>
</comment>
<keyword evidence="4 9" id="KW-0762">Sugar transport</keyword>
<feature type="transmembrane region" description="Helical" evidence="10">
    <location>
        <begin position="20"/>
        <end position="48"/>
    </location>
</feature>
<feature type="domain" description="PTS EIIC type-3" evidence="11">
    <location>
        <begin position="4"/>
        <end position="424"/>
    </location>
</feature>
<dbReference type="PATRIC" id="fig|1620.3.peg.1730"/>
<accession>A0A0R2JJB0</accession>
<dbReference type="NCBIfam" id="NF007157">
    <property type="entry name" value="PRK09592.1"/>
    <property type="match status" value="1"/>
</dbReference>
<dbReference type="InterPro" id="IPR004501">
    <property type="entry name" value="PTS_EIIC_3"/>
</dbReference>
<feature type="transmembrane region" description="Helical" evidence="10">
    <location>
        <begin position="227"/>
        <end position="246"/>
    </location>
</feature>
<evidence type="ECO:0000256" key="4">
    <source>
        <dbReference type="ARBA" id="ARBA00022597"/>
    </source>
</evidence>
<evidence type="ECO:0000256" key="7">
    <source>
        <dbReference type="ARBA" id="ARBA00022989"/>
    </source>
</evidence>
<keyword evidence="12" id="KW-0808">Transferase</keyword>
<dbReference type="InterPro" id="IPR051088">
    <property type="entry name" value="PTS_Sugar-EIIC/EIIB"/>
</dbReference>
<name>A0A0R2JJB0_9LACO</name>
<keyword evidence="6 10" id="KW-0812">Transmembrane</keyword>
<evidence type="ECO:0000259" key="11">
    <source>
        <dbReference type="PROSITE" id="PS51105"/>
    </source>
</evidence>
<evidence type="ECO:0000256" key="5">
    <source>
        <dbReference type="ARBA" id="ARBA00022683"/>
    </source>
</evidence>
<dbReference type="OrthoDB" id="1550290at2"/>
<feature type="transmembrane region" description="Helical" evidence="10">
    <location>
        <begin position="406"/>
        <end position="425"/>
    </location>
</feature>
<dbReference type="RefSeq" id="WP_057786871.1">
    <property type="nucleotide sequence ID" value="NZ_JQCD01000021.1"/>
</dbReference>
<evidence type="ECO:0000313" key="12">
    <source>
        <dbReference type="EMBL" id="KRN77336.1"/>
    </source>
</evidence>
<dbReference type="InterPro" id="IPR004796">
    <property type="entry name" value="PTS_IIC_cello"/>
</dbReference>
<comment type="function">
    <text evidence="9">The phosphoenolpyruvate-dependent sugar phosphotransferase system (PTS), a major carbohydrate active -transport system, catalyzes the phosphorylation of incoming sugar substrates concomitant with their translocation across the cell membrane.</text>
</comment>
<reference evidence="12 13" key="1">
    <citation type="journal article" date="2015" name="Genome Announc.">
        <title>Expanding the biotechnology potential of lactobacilli through comparative genomics of 213 strains and associated genera.</title>
        <authorList>
            <person name="Sun Z."/>
            <person name="Harris H.M."/>
            <person name="McCann A."/>
            <person name="Guo C."/>
            <person name="Argimon S."/>
            <person name="Zhang W."/>
            <person name="Yang X."/>
            <person name="Jeffery I.B."/>
            <person name="Cooney J.C."/>
            <person name="Kagawa T.F."/>
            <person name="Liu W."/>
            <person name="Song Y."/>
            <person name="Salvetti E."/>
            <person name="Wrobel A."/>
            <person name="Rasinkangas P."/>
            <person name="Parkhill J."/>
            <person name="Rea M.C."/>
            <person name="O'Sullivan O."/>
            <person name="Ritari J."/>
            <person name="Douillard F.P."/>
            <person name="Paul Ross R."/>
            <person name="Yang R."/>
            <person name="Briner A.E."/>
            <person name="Felis G.E."/>
            <person name="de Vos W.M."/>
            <person name="Barrangou R."/>
            <person name="Klaenhammer T.R."/>
            <person name="Caufield P.W."/>
            <person name="Cui Y."/>
            <person name="Zhang H."/>
            <person name="O'Toole P.W."/>
        </authorList>
    </citation>
    <scope>NUCLEOTIDE SEQUENCE [LARGE SCALE GENOMIC DNA]</scope>
    <source>
        <strain evidence="12 13">DSM 20014</strain>
    </source>
</reference>
<feature type="transmembrane region" description="Helical" evidence="10">
    <location>
        <begin position="355"/>
        <end position="375"/>
    </location>
</feature>
<dbReference type="PANTHER" id="PTHR33989:SF8">
    <property type="entry name" value="PERMEASE IIC COMPONENT"/>
    <property type="match status" value="1"/>
</dbReference>
<evidence type="ECO:0000256" key="3">
    <source>
        <dbReference type="ARBA" id="ARBA00022475"/>
    </source>
</evidence>
<keyword evidence="7 10" id="KW-1133">Transmembrane helix</keyword>
<evidence type="ECO:0000256" key="1">
    <source>
        <dbReference type="ARBA" id="ARBA00004651"/>
    </source>
</evidence>
<feature type="transmembrane region" description="Helical" evidence="10">
    <location>
        <begin position="157"/>
        <end position="179"/>
    </location>
</feature>
<feature type="transmembrane region" description="Helical" evidence="10">
    <location>
        <begin position="253"/>
        <end position="278"/>
    </location>
</feature>
<proteinExistence type="predicted"/>
<sequence length="441" mass="47767">MKNIGDKMMNVMMKISQFKIVRAVMAAGMATIPFTIVGSMVLVLNVIPQVFTPLAGIWNASFMKFSDLYMLANTATMGSLALYFGLVIGFELTRIYQTEEKIAVAPINGALLAMFAFLMCLPELIIKDGKLVLFSSLAKDATVVSGFRITPGGISRLGTSGIFTAIIMAVLAVSLYTFCVRHNWTIKMPSSVPEGVSRSFTALIPTFVIAFVVIAINGALVLMGTDIFNIIAIPFSFVTYLTNSWLGVMVIEFLISALWVVGIHGANIISAFITPILLSNLAQNASGSHIAFAGEFNNSFAIIGGSGATLGLCLFIAFFAKSSQLKILGRTSLAPAFFNINEPLIFGLPIVYNPYLAVPFFLAPMATASMAYAAFHFNLIRPIITQAPWPSPVGIGAFLSTLDWKAVALAFACVTVAFLIYYPFIKIYDKKLYTQELETTN</sequence>
<dbReference type="GO" id="GO:0008982">
    <property type="term" value="F:protein-N(PI)-phosphohistidine-sugar phosphotransferase activity"/>
    <property type="evidence" value="ECO:0007669"/>
    <property type="project" value="UniProtKB-UniRule"/>
</dbReference>
<evidence type="ECO:0000256" key="10">
    <source>
        <dbReference type="SAM" id="Phobius"/>
    </source>
</evidence>
<evidence type="ECO:0000256" key="8">
    <source>
        <dbReference type="ARBA" id="ARBA00023136"/>
    </source>
</evidence>